<keyword evidence="2" id="KW-1185">Reference proteome</keyword>
<reference evidence="1" key="1">
    <citation type="journal article" date="2023" name="Mol. Phylogenet. Evol.">
        <title>Genome-scale phylogeny and comparative genomics of the fungal order Sordariales.</title>
        <authorList>
            <person name="Hensen N."/>
            <person name="Bonometti L."/>
            <person name="Westerberg I."/>
            <person name="Brannstrom I.O."/>
            <person name="Guillou S."/>
            <person name="Cros-Aarteil S."/>
            <person name="Calhoun S."/>
            <person name="Haridas S."/>
            <person name="Kuo A."/>
            <person name="Mondo S."/>
            <person name="Pangilinan J."/>
            <person name="Riley R."/>
            <person name="LaButti K."/>
            <person name="Andreopoulos B."/>
            <person name="Lipzen A."/>
            <person name="Chen C."/>
            <person name="Yan M."/>
            <person name="Daum C."/>
            <person name="Ng V."/>
            <person name="Clum A."/>
            <person name="Steindorff A."/>
            <person name="Ohm R.A."/>
            <person name="Martin F."/>
            <person name="Silar P."/>
            <person name="Natvig D.O."/>
            <person name="Lalanne C."/>
            <person name="Gautier V."/>
            <person name="Ament-Velasquez S.L."/>
            <person name="Kruys A."/>
            <person name="Hutchinson M.I."/>
            <person name="Powell A.J."/>
            <person name="Barry K."/>
            <person name="Miller A.N."/>
            <person name="Grigoriev I.V."/>
            <person name="Debuchy R."/>
            <person name="Gladieux P."/>
            <person name="Hiltunen Thoren M."/>
            <person name="Johannesson H."/>
        </authorList>
    </citation>
    <scope>NUCLEOTIDE SEQUENCE</scope>
    <source>
        <strain evidence="1">CBS 508.74</strain>
    </source>
</reference>
<gene>
    <name evidence="1" type="ORF">N656DRAFT_801648</name>
</gene>
<dbReference type="Proteomes" id="UP001302812">
    <property type="component" value="Unassembled WGS sequence"/>
</dbReference>
<accession>A0AAN6QIA1</accession>
<dbReference type="AlphaFoldDB" id="A0AAN6QIA1"/>
<evidence type="ECO:0000313" key="2">
    <source>
        <dbReference type="Proteomes" id="UP001302812"/>
    </source>
</evidence>
<comment type="caution">
    <text evidence="1">The sequence shown here is derived from an EMBL/GenBank/DDBJ whole genome shotgun (WGS) entry which is preliminary data.</text>
</comment>
<evidence type="ECO:0000313" key="1">
    <source>
        <dbReference type="EMBL" id="KAK4108725.1"/>
    </source>
</evidence>
<protein>
    <submittedName>
        <fullName evidence="1">Uncharacterized protein</fullName>
    </submittedName>
</protein>
<dbReference type="EMBL" id="MU853361">
    <property type="protein sequence ID" value="KAK4108725.1"/>
    <property type="molecule type" value="Genomic_DNA"/>
</dbReference>
<dbReference type="GeneID" id="89942273"/>
<reference evidence="1" key="2">
    <citation type="submission" date="2023-05" db="EMBL/GenBank/DDBJ databases">
        <authorList>
            <consortium name="Lawrence Berkeley National Laboratory"/>
            <person name="Steindorff A."/>
            <person name="Hensen N."/>
            <person name="Bonometti L."/>
            <person name="Westerberg I."/>
            <person name="Brannstrom I.O."/>
            <person name="Guillou S."/>
            <person name="Cros-Aarteil S."/>
            <person name="Calhoun S."/>
            <person name="Haridas S."/>
            <person name="Kuo A."/>
            <person name="Mondo S."/>
            <person name="Pangilinan J."/>
            <person name="Riley R."/>
            <person name="Labutti K."/>
            <person name="Andreopoulos B."/>
            <person name="Lipzen A."/>
            <person name="Chen C."/>
            <person name="Yanf M."/>
            <person name="Daum C."/>
            <person name="Ng V."/>
            <person name="Clum A."/>
            <person name="Ohm R."/>
            <person name="Martin F."/>
            <person name="Silar P."/>
            <person name="Natvig D."/>
            <person name="Lalanne C."/>
            <person name="Gautier V."/>
            <person name="Ament-Velasquez S.L."/>
            <person name="Kruys A."/>
            <person name="Hutchinson M.I."/>
            <person name="Powell A.J."/>
            <person name="Barry K."/>
            <person name="Miller A.N."/>
            <person name="Grigoriev I.V."/>
            <person name="Debuchy R."/>
            <person name="Gladieux P."/>
            <person name="Thoren M.H."/>
            <person name="Johannesson H."/>
        </authorList>
    </citation>
    <scope>NUCLEOTIDE SEQUENCE</scope>
    <source>
        <strain evidence="1">CBS 508.74</strain>
    </source>
</reference>
<proteinExistence type="predicted"/>
<sequence>MFYLPNIVDISAAFGNLTTVSTYHPLPLQHHDVTTASSLSCCRQAQRTPAETAVSAVVYWTLPISALRQASGQPFRPDAGAISKFVPSPDRLCYYDGSITITTAYKLNVHYPRRAMQATPATPSLQSPTSQRTTLMLAPIPHTQGEPRAQ</sequence>
<organism evidence="1 2">
    <name type="scientific">Canariomyces notabilis</name>
    <dbReference type="NCBI Taxonomy" id="2074819"/>
    <lineage>
        <taxon>Eukaryota</taxon>
        <taxon>Fungi</taxon>
        <taxon>Dikarya</taxon>
        <taxon>Ascomycota</taxon>
        <taxon>Pezizomycotina</taxon>
        <taxon>Sordariomycetes</taxon>
        <taxon>Sordariomycetidae</taxon>
        <taxon>Sordariales</taxon>
        <taxon>Chaetomiaceae</taxon>
        <taxon>Canariomyces</taxon>
    </lineage>
</organism>
<name>A0AAN6QIA1_9PEZI</name>
<dbReference type="RefSeq" id="XP_064666295.1">
    <property type="nucleotide sequence ID" value="XM_064818148.1"/>
</dbReference>